<protein>
    <submittedName>
        <fullName evidence="7">LysR family transcriptional regulator</fullName>
    </submittedName>
</protein>
<dbReference type="Pfam" id="PF00126">
    <property type="entry name" value="HTH_1"/>
    <property type="match status" value="1"/>
</dbReference>
<dbReference type="InterPro" id="IPR000847">
    <property type="entry name" value="LysR_HTH_N"/>
</dbReference>
<proteinExistence type="inferred from homology"/>
<dbReference type="PANTHER" id="PTHR30126">
    <property type="entry name" value="HTH-TYPE TRANSCRIPTIONAL REGULATOR"/>
    <property type="match status" value="1"/>
</dbReference>
<gene>
    <name evidence="7" type="ORF">A9O66_15105</name>
    <name evidence="6" type="ORF">VOI32_24825</name>
</gene>
<comment type="similarity">
    <text evidence="1">Belongs to the LysR transcriptional regulatory family.</text>
</comment>
<dbReference type="InterPro" id="IPR036388">
    <property type="entry name" value="WH-like_DNA-bd_sf"/>
</dbReference>
<dbReference type="SUPFAM" id="SSF53850">
    <property type="entry name" value="Periplasmic binding protein-like II"/>
    <property type="match status" value="1"/>
</dbReference>
<reference evidence="6 9" key="3">
    <citation type="submission" date="2024-01" db="EMBL/GenBank/DDBJ databases">
        <title>The diversity of rhizobia nodulating Mimosa spp. in eleven states of Brazil covering several biomes is determined by host plant, location, and edaphic factors.</title>
        <authorList>
            <person name="Rouws L."/>
            <person name="Barauna A."/>
            <person name="Beukes C."/>
            <person name="De Faria S.M."/>
            <person name="Gross E."/>
            <person name="Dos Reis Junior F.B."/>
            <person name="Simon M."/>
            <person name="Maluk M."/>
            <person name="Odee D.W."/>
            <person name="Kenicer G."/>
            <person name="Young J.P.W."/>
            <person name="Reis V.M."/>
            <person name="Zilli J."/>
            <person name="James E.K."/>
        </authorList>
    </citation>
    <scope>NUCLEOTIDE SEQUENCE [LARGE SCALE GENOMIC DNA]</scope>
    <source>
        <strain evidence="6 9">JHI1651</strain>
    </source>
</reference>
<keyword evidence="2" id="KW-0805">Transcription regulation</keyword>
<dbReference type="Pfam" id="PF03466">
    <property type="entry name" value="LysR_substrate"/>
    <property type="match status" value="1"/>
</dbReference>
<evidence type="ECO:0000313" key="7">
    <source>
        <dbReference type="EMBL" id="QLB63590.1"/>
    </source>
</evidence>
<evidence type="ECO:0000256" key="3">
    <source>
        <dbReference type="ARBA" id="ARBA00023125"/>
    </source>
</evidence>
<dbReference type="Gene3D" id="3.40.190.10">
    <property type="entry name" value="Periplasmic binding protein-like II"/>
    <property type="match status" value="2"/>
</dbReference>
<evidence type="ECO:0000313" key="6">
    <source>
        <dbReference type="EMBL" id="MEO1757148.1"/>
    </source>
</evidence>
<dbReference type="GO" id="GO:0003700">
    <property type="term" value="F:DNA-binding transcription factor activity"/>
    <property type="evidence" value="ECO:0007669"/>
    <property type="project" value="InterPro"/>
</dbReference>
<dbReference type="PROSITE" id="PS50931">
    <property type="entry name" value="HTH_LYSR"/>
    <property type="match status" value="1"/>
</dbReference>
<evidence type="ECO:0000313" key="8">
    <source>
        <dbReference type="Proteomes" id="UP000509548"/>
    </source>
</evidence>
<dbReference type="Proteomes" id="UP000509548">
    <property type="component" value="Chromosome 1"/>
</dbReference>
<keyword evidence="4" id="KW-0804">Transcription</keyword>
<dbReference type="SUPFAM" id="SSF46785">
    <property type="entry name" value="Winged helix' DNA-binding domain"/>
    <property type="match status" value="1"/>
</dbReference>
<dbReference type="CDD" id="cd08427">
    <property type="entry name" value="PBP2_LTTR_like_2"/>
    <property type="match status" value="1"/>
</dbReference>
<dbReference type="PANTHER" id="PTHR30126:SF94">
    <property type="entry name" value="LYSR FAMILY TRANSCRIPTIONAL REGULATOR"/>
    <property type="match status" value="1"/>
</dbReference>
<dbReference type="InterPro" id="IPR005119">
    <property type="entry name" value="LysR_subst-bd"/>
</dbReference>
<dbReference type="EMBL" id="CP015958">
    <property type="protein sequence ID" value="QLB63590.1"/>
    <property type="molecule type" value="Genomic_DNA"/>
</dbReference>
<sequence>MDIHFLGNLLLVVDTGSMAEAARRVGVTPAAIAQQVQALERELGVPLLVRAGRTVIPTEAGHRVIARARNLVREFADLKAFALEEEAAGELRIGTITTALLSLLPDVLAAFARDFPQANVLIRAGTSMELYETLQRGDLDVAVCLHPAFALPKAYDWHLLREEPIVVLAPSRLKNEDPHELLRREPFIRYDRSLGGGKQADQYLRSARIVPRELFELNSLMAIAMMVDRGLGVSLVPDIVSPLTETLNVARLALPTPTEPRRFGVLWQKTSPRGRLIRGFLQCADGVLGDGGGDAGGGGKKTRRRSAS</sequence>
<dbReference type="EMBL" id="JAYLVJ010000034">
    <property type="protein sequence ID" value="MEO1757148.1"/>
    <property type="molecule type" value="Genomic_DNA"/>
</dbReference>
<evidence type="ECO:0000259" key="5">
    <source>
        <dbReference type="PROSITE" id="PS50931"/>
    </source>
</evidence>
<dbReference type="Gene3D" id="1.10.10.10">
    <property type="entry name" value="Winged helix-like DNA-binding domain superfamily/Winged helix DNA-binding domain"/>
    <property type="match status" value="1"/>
</dbReference>
<keyword evidence="9" id="KW-1185">Reference proteome</keyword>
<reference evidence="7 8" key="1">
    <citation type="journal article" date="2014" name="Genome Announc.">
        <title>Draft Genome Sequence of the Haloacid-Degrading Burkholderia caribensis Strain MBA4.</title>
        <authorList>
            <person name="Pan Y."/>
            <person name="Kong K.F."/>
            <person name="Tsang J.S."/>
        </authorList>
    </citation>
    <scope>NUCLEOTIDE SEQUENCE [LARGE SCALE GENOMIC DNA]</scope>
    <source>
        <strain evidence="7 8">852011</strain>
    </source>
</reference>
<name>A0A9Q6S2Y9_9BURK</name>
<reference evidence="7" key="2">
    <citation type="submission" date="2016-06" db="EMBL/GenBank/DDBJ databases">
        <authorList>
            <person name="Huang P."/>
            <person name="Jiang X."/>
            <person name="Liu X."/>
        </authorList>
    </citation>
    <scope>NUCLEOTIDE SEQUENCE</scope>
    <source>
        <strain evidence="7">852011</strain>
    </source>
</reference>
<accession>A0A9Q6S2Y9</accession>
<evidence type="ECO:0000313" key="9">
    <source>
        <dbReference type="Proteomes" id="UP001462961"/>
    </source>
</evidence>
<dbReference type="RefSeq" id="WP_054930126.1">
    <property type="nucleotide sequence ID" value="NZ_CP015958.1"/>
</dbReference>
<keyword evidence="3" id="KW-0238">DNA-binding</keyword>
<evidence type="ECO:0000256" key="2">
    <source>
        <dbReference type="ARBA" id="ARBA00023015"/>
    </source>
</evidence>
<evidence type="ECO:0000256" key="4">
    <source>
        <dbReference type="ARBA" id="ARBA00023163"/>
    </source>
</evidence>
<dbReference type="AlphaFoldDB" id="A0A9Q6S2Y9"/>
<dbReference type="InterPro" id="IPR036390">
    <property type="entry name" value="WH_DNA-bd_sf"/>
</dbReference>
<feature type="domain" description="HTH lysR-type" evidence="5">
    <location>
        <begin position="1"/>
        <end position="58"/>
    </location>
</feature>
<dbReference type="GO" id="GO:0000976">
    <property type="term" value="F:transcription cis-regulatory region binding"/>
    <property type="evidence" value="ECO:0007669"/>
    <property type="project" value="TreeGrafter"/>
</dbReference>
<evidence type="ECO:0000256" key="1">
    <source>
        <dbReference type="ARBA" id="ARBA00009437"/>
    </source>
</evidence>
<organism evidence="7 8">
    <name type="scientific">Paraburkholderia caribensis</name>
    <dbReference type="NCBI Taxonomy" id="75105"/>
    <lineage>
        <taxon>Bacteria</taxon>
        <taxon>Pseudomonadati</taxon>
        <taxon>Pseudomonadota</taxon>
        <taxon>Betaproteobacteria</taxon>
        <taxon>Burkholderiales</taxon>
        <taxon>Burkholderiaceae</taxon>
        <taxon>Paraburkholderia</taxon>
    </lineage>
</organism>
<dbReference type="Proteomes" id="UP001462961">
    <property type="component" value="Unassembled WGS sequence"/>
</dbReference>